<gene>
    <name evidence="5" type="ORF">C1SCF055_LOCUS24279</name>
</gene>
<dbReference type="Gene3D" id="1.25.40.10">
    <property type="entry name" value="Tetratricopeptide repeat domain"/>
    <property type="match status" value="4"/>
</dbReference>
<dbReference type="Pfam" id="PF13041">
    <property type="entry name" value="PPR_2"/>
    <property type="match status" value="1"/>
</dbReference>
<dbReference type="PANTHER" id="PTHR47447:SF17">
    <property type="entry name" value="OS12G0638900 PROTEIN"/>
    <property type="match status" value="1"/>
</dbReference>
<keyword evidence="7" id="KW-1185">Reference proteome</keyword>
<feature type="compositionally biased region" description="Basic residues" evidence="4">
    <location>
        <begin position="452"/>
        <end position="462"/>
    </location>
</feature>
<feature type="region of interest" description="Disordered" evidence="4">
    <location>
        <begin position="443"/>
        <end position="476"/>
    </location>
</feature>
<dbReference type="InterPro" id="IPR011990">
    <property type="entry name" value="TPR-like_helical_dom_sf"/>
</dbReference>
<keyword evidence="1" id="KW-0677">Repeat</keyword>
<protein>
    <submittedName>
        <fullName evidence="6">Pentatricopeptide repeat-containing protein At1g62910</fullName>
    </submittedName>
</protein>
<evidence type="ECO:0000256" key="4">
    <source>
        <dbReference type="SAM" id="MobiDB-lite"/>
    </source>
</evidence>
<dbReference type="EMBL" id="CAMXCT020002402">
    <property type="protein sequence ID" value="CAL1151317.1"/>
    <property type="molecule type" value="Genomic_DNA"/>
</dbReference>
<organism evidence="5">
    <name type="scientific">Cladocopium goreaui</name>
    <dbReference type="NCBI Taxonomy" id="2562237"/>
    <lineage>
        <taxon>Eukaryota</taxon>
        <taxon>Sar</taxon>
        <taxon>Alveolata</taxon>
        <taxon>Dinophyceae</taxon>
        <taxon>Suessiales</taxon>
        <taxon>Symbiodiniaceae</taxon>
        <taxon>Cladocopium</taxon>
    </lineage>
</organism>
<evidence type="ECO:0000313" key="7">
    <source>
        <dbReference type="Proteomes" id="UP001152797"/>
    </source>
</evidence>
<dbReference type="InterPro" id="IPR002885">
    <property type="entry name" value="PPR_rpt"/>
</dbReference>
<dbReference type="PROSITE" id="PS51375">
    <property type="entry name" value="PPR"/>
    <property type="match status" value="2"/>
</dbReference>
<feature type="region of interest" description="Disordered" evidence="4">
    <location>
        <begin position="1133"/>
        <end position="1180"/>
    </location>
</feature>
<evidence type="ECO:0000256" key="2">
    <source>
        <dbReference type="PROSITE-ProRule" id="PRU00708"/>
    </source>
</evidence>
<reference evidence="6 7" key="2">
    <citation type="submission" date="2024-05" db="EMBL/GenBank/DDBJ databases">
        <authorList>
            <person name="Chen Y."/>
            <person name="Shah S."/>
            <person name="Dougan E. K."/>
            <person name="Thang M."/>
            <person name="Chan C."/>
        </authorList>
    </citation>
    <scope>NUCLEOTIDE SEQUENCE [LARGE SCALE GENOMIC DNA]</scope>
</reference>
<evidence type="ECO:0000256" key="3">
    <source>
        <dbReference type="SAM" id="Coils"/>
    </source>
</evidence>
<dbReference type="EMBL" id="CAMXCT010002402">
    <property type="protein sequence ID" value="CAI3997942.1"/>
    <property type="molecule type" value="Genomic_DNA"/>
</dbReference>
<dbReference type="PANTHER" id="PTHR47447">
    <property type="entry name" value="OS03G0856100 PROTEIN"/>
    <property type="match status" value="1"/>
</dbReference>
<feature type="repeat" description="PPR" evidence="2">
    <location>
        <begin position="684"/>
        <end position="718"/>
    </location>
</feature>
<name>A0A9P1G5D0_9DINO</name>
<dbReference type="EMBL" id="CAMXCT030002402">
    <property type="protein sequence ID" value="CAL4785254.1"/>
    <property type="molecule type" value="Genomic_DNA"/>
</dbReference>
<evidence type="ECO:0000313" key="5">
    <source>
        <dbReference type="EMBL" id="CAI3997942.1"/>
    </source>
</evidence>
<feature type="compositionally biased region" description="Basic residues" evidence="4">
    <location>
        <begin position="1141"/>
        <end position="1157"/>
    </location>
</feature>
<feature type="repeat" description="PPR" evidence="2">
    <location>
        <begin position="580"/>
        <end position="614"/>
    </location>
</feature>
<evidence type="ECO:0000256" key="1">
    <source>
        <dbReference type="ARBA" id="ARBA00022737"/>
    </source>
</evidence>
<proteinExistence type="predicted"/>
<dbReference type="NCBIfam" id="TIGR00756">
    <property type="entry name" value="PPR"/>
    <property type="match status" value="1"/>
</dbReference>
<evidence type="ECO:0000313" key="6">
    <source>
        <dbReference type="EMBL" id="CAL4785254.1"/>
    </source>
</evidence>
<keyword evidence="3" id="KW-0175">Coiled coil</keyword>
<feature type="compositionally biased region" description="Basic and acidic residues" evidence="4">
    <location>
        <begin position="463"/>
        <end position="472"/>
    </location>
</feature>
<accession>A0A9P1G5D0</accession>
<dbReference type="Proteomes" id="UP001152797">
    <property type="component" value="Unassembled WGS sequence"/>
</dbReference>
<dbReference type="Pfam" id="PF13812">
    <property type="entry name" value="PPR_3"/>
    <property type="match status" value="1"/>
</dbReference>
<sequence>MFHFDAMPWLRCCCAERCNDGVGTSGTAASATAARADDAPPDRVMQVSKVFKAKPDEDFAEADGLQRTPAAQRWEESRLAAMLNAKILSDAPDAAPAAAAGSMEPEGQGTFPPDAVLEPEVPAVTDMTPNVTAKVSGEVSEMKQFESFFSRSPDERDRLALIMSRFATAELNRTGLWSPRLIGSTGEGFGHEKLGEAMTRKRMDGNGCPKGLLPIVGTWRSQKTKCFYFYFDLRDRSDIEFPSNALAIEHWRSDQLLRLETAVLFNDVNADVPMGFGRLTDAKKAAVDEFEDGDGIVIPSITGDRQQFGSLTFDKNLQMFRKLCEIPTPHDGRTVPRPDSPVAAAKRAAEGGWGCEVFGLRHLKAGLAEEGRTDEVLFELHPRGDLRFRPVYLVDSPGFGDGEHLHRTGRKPTGMKGKVFILWVSGEQLAFNGTFSARVAQAIMRTRDPPKSRRSRSSRGRPGRRDEGESNDGRMSGCKAARRSFLLKRMADPKIKTSELEGLLRDPRDFSRVVTVLGGRKLPNLMLKLIDDMDRRLGPSVITYSAAMNSASKTGDWAMATALLRQLEERASESGQEGPNLISYNTVISALARARRWQGALEVFEELVSKDFTPTESTYSAAMTCCRGAEQWEIALHLNEDMLNRGLRGNLLTWTSLIQALERYAPVLAVRSYGRMKFAGFQADDQVHNAVLRACATAGLYKRAIYIINRIIEAGNTPSATAYSNAVAACGARAGRRGLLLFEEMQSKGLAPTPAAYLGIMQAHLQQGQWESVLHRFNDLKAQPGRSGRVPYAAYSSAMRALQMQRNQEDSQLRKRGIASKQLKIFEEMLKRHKYQPDGICHNLAAFARADRYEPVQGTQLLEELMQMGYQPSGRSCEALLRALPLSRDGEITPEQQRWLYEEGVRGYLTESASDAERFLGEMKEANFDVSDDLYSSIVTGARDPATAARAYRALSAPAGAAVAPTVAVAAMAALTELKCWDDALEIFEELRSSDALALKGQSLDLLERAGTVALKACAAGGKWQEALEVLEHIRFRGLPLSPALYEEAVAACAGQQDARRLVGKMMAAGYEPSERALLAAELTSSVDQLQELERQGFSLPEALVKAAITEAKAQGQRDLARDLSLKLRVAKTGVAEPRAAPKRQDKRRSKDKRQRRATGERTSRNGAPGGTDEDVELPEMDDWDQWDEEDEDPKSWDERVHDLATTLQSQNEALGVEKGHVHSIKSGNNNSTTGMQSQLNDVKRYFGADIQRMLQEFEVQSSLQQAENVRLQQQVTALKGEKTSVHQQIIALQRRIEELEEELGHEYPTQTALLFAARGGNRNAVDAWHGAEEVAEICGDSRSEEKNMVMGDANRNDMGRLLLRACDWLGSNVTLLWVLRAGRHTKDEAYRFVSGIAQSTQRLLVLVTHMDKLFEERYREAGPGWRDGILQGVPHRDPRWKQQRRVLMQELRSEVESTVRRTLQIEEGAQLPEMCFACLGGWMSRGVQDEEDEFAEPQPWPWAREELSDFFSMLSQDSLRRLLDTRLGVA</sequence>
<dbReference type="OrthoDB" id="185373at2759"/>
<feature type="coiled-coil region" evidence="3">
    <location>
        <begin position="1255"/>
        <end position="1303"/>
    </location>
</feature>
<reference evidence="5" key="1">
    <citation type="submission" date="2022-10" db="EMBL/GenBank/DDBJ databases">
        <authorList>
            <person name="Chen Y."/>
            <person name="Dougan E. K."/>
            <person name="Chan C."/>
            <person name="Rhodes N."/>
            <person name="Thang M."/>
        </authorList>
    </citation>
    <scope>NUCLEOTIDE SEQUENCE</scope>
</reference>
<comment type="caution">
    <text evidence="5">The sequence shown here is derived from an EMBL/GenBank/DDBJ whole genome shotgun (WGS) entry which is preliminary data.</text>
</comment>